<evidence type="ECO:0000313" key="4">
    <source>
        <dbReference type="EMBL" id="ELU11898.1"/>
    </source>
</evidence>
<dbReference type="InterPro" id="IPR047932">
    <property type="entry name" value="FBXL14_F-box"/>
</dbReference>
<dbReference type="Proteomes" id="UP000014760">
    <property type="component" value="Unassembled WGS sequence"/>
</dbReference>
<evidence type="ECO:0000313" key="6">
    <source>
        <dbReference type="Proteomes" id="UP000014760"/>
    </source>
</evidence>
<dbReference type="OMA" id="DQALVHI"/>
<dbReference type="HOGENOM" id="CLU_016072_7_0_1"/>
<evidence type="ECO:0000313" key="5">
    <source>
        <dbReference type="EnsemblMetazoa" id="CapteP102929"/>
    </source>
</evidence>
<organism evidence="4">
    <name type="scientific">Capitella teleta</name>
    <name type="common">Polychaete worm</name>
    <dbReference type="NCBI Taxonomy" id="283909"/>
    <lineage>
        <taxon>Eukaryota</taxon>
        <taxon>Metazoa</taxon>
        <taxon>Spiralia</taxon>
        <taxon>Lophotrochozoa</taxon>
        <taxon>Annelida</taxon>
        <taxon>Polychaeta</taxon>
        <taxon>Sedentaria</taxon>
        <taxon>Scolecida</taxon>
        <taxon>Capitellidae</taxon>
        <taxon>Capitella</taxon>
    </lineage>
</organism>
<dbReference type="PANTHER" id="PTHR13318">
    <property type="entry name" value="PARTNER OF PAIRED, ISOFORM B-RELATED"/>
    <property type="match status" value="1"/>
</dbReference>
<dbReference type="SMART" id="SM00367">
    <property type="entry name" value="LRR_CC"/>
    <property type="match status" value="11"/>
</dbReference>
<proteinExistence type="predicted"/>
<dbReference type="CDD" id="cd22125">
    <property type="entry name" value="F-box_FBXL14"/>
    <property type="match status" value="1"/>
</dbReference>
<dbReference type="STRING" id="283909.R7UZ96"/>
<feature type="domain" description="F-box" evidence="2">
    <location>
        <begin position="55"/>
        <end position="91"/>
    </location>
</feature>
<dbReference type="PANTHER" id="PTHR13318:SF190">
    <property type="entry name" value="PARTNER OF PAIRED, ISOFORM B"/>
    <property type="match status" value="1"/>
</dbReference>
<dbReference type="Pfam" id="PF25372">
    <property type="entry name" value="DUF7885"/>
    <property type="match status" value="2"/>
</dbReference>
<feature type="domain" description="F-box/LRR-repeat protein 15-like leucin rich repeat" evidence="3">
    <location>
        <begin position="246"/>
        <end position="418"/>
    </location>
</feature>
<dbReference type="EMBL" id="AMQN01005576">
    <property type="status" value="NOT_ANNOTATED_CDS"/>
    <property type="molecule type" value="Genomic_DNA"/>
</dbReference>
<dbReference type="GO" id="GO:0031146">
    <property type="term" value="P:SCF-dependent proteasomal ubiquitin-dependent protein catabolic process"/>
    <property type="evidence" value="ECO:0007669"/>
    <property type="project" value="TreeGrafter"/>
</dbReference>
<feature type="domain" description="F-box/LRR-repeat protein 15-like leucin rich repeat" evidence="3">
    <location>
        <begin position="127"/>
        <end position="244"/>
    </location>
</feature>
<protein>
    <submittedName>
        <fullName evidence="4 5">Uncharacterized protein</fullName>
    </submittedName>
</protein>
<dbReference type="InterPro" id="IPR036047">
    <property type="entry name" value="F-box-like_dom_sf"/>
</dbReference>
<dbReference type="Pfam" id="PF12937">
    <property type="entry name" value="F-box-like"/>
    <property type="match status" value="1"/>
</dbReference>
<dbReference type="EnsemblMetazoa" id="CapteT102929">
    <property type="protein sequence ID" value="CapteP102929"/>
    <property type="gene ID" value="CapteG102929"/>
</dbReference>
<dbReference type="EMBL" id="KB296320">
    <property type="protein sequence ID" value="ELU11898.1"/>
    <property type="molecule type" value="Genomic_DNA"/>
</dbReference>
<dbReference type="FunFam" id="1.20.1280.50:FF:000059">
    <property type="entry name" value="Partner of Paired"/>
    <property type="match status" value="1"/>
</dbReference>
<keyword evidence="6" id="KW-1185">Reference proteome</keyword>
<evidence type="ECO:0000259" key="2">
    <source>
        <dbReference type="Pfam" id="PF12937"/>
    </source>
</evidence>
<keyword evidence="1" id="KW-0833">Ubl conjugation pathway</keyword>
<dbReference type="AlphaFoldDB" id="R7UZ96"/>
<reference evidence="6" key="1">
    <citation type="submission" date="2012-12" db="EMBL/GenBank/DDBJ databases">
        <authorList>
            <person name="Hellsten U."/>
            <person name="Grimwood J."/>
            <person name="Chapman J.A."/>
            <person name="Shapiro H."/>
            <person name="Aerts A."/>
            <person name="Otillar R.P."/>
            <person name="Terry A.Y."/>
            <person name="Boore J.L."/>
            <person name="Simakov O."/>
            <person name="Marletaz F."/>
            <person name="Cho S.-J."/>
            <person name="Edsinger-Gonzales E."/>
            <person name="Havlak P."/>
            <person name="Kuo D.-H."/>
            <person name="Larsson T."/>
            <person name="Lv J."/>
            <person name="Arendt D."/>
            <person name="Savage R."/>
            <person name="Osoegawa K."/>
            <person name="de Jong P."/>
            <person name="Lindberg D.R."/>
            <person name="Seaver E.C."/>
            <person name="Weisblat D.A."/>
            <person name="Putnam N.H."/>
            <person name="Grigoriev I.V."/>
            <person name="Rokhsar D.S."/>
        </authorList>
    </citation>
    <scope>NUCLEOTIDE SEQUENCE</scope>
    <source>
        <strain evidence="6">I ESC-2004</strain>
    </source>
</reference>
<accession>R7UZ96</accession>
<evidence type="ECO:0000256" key="1">
    <source>
        <dbReference type="ARBA" id="ARBA00022786"/>
    </source>
</evidence>
<dbReference type="OrthoDB" id="2585512at2759"/>
<sequence length="439" mass="47942">MALFHSEKRFHSIVAEASSSTRLPYHNSPSSFSFLVSPIEATTARGTGHISCLFPEILTIIFSHLDVRDKGRVARVCLAWKEAAYNKTVWKGVEARLHLRRTHPALFPSLVQRGIQRIQVVSVKRSVSDLVEGVPGLRSLNLSGCYNVTDVIMTHALSHDLPSLVSLNLSLCKVITDSTIACIAGHQKQLQELELGGCAQITTNALLLLACGLSNLRRLNLRSCCKITDEGVAYLTGQSHTVPTGTAMLEHIVLQDCQKITDVSLKYLSLGFSQLKSVNLSFCTGVTDSGLECLSRMPSLQELDLRACDGISDHGVGYLAEGLTRLSVLHLSFCDRITDTALLHISHGLIHLTALSLCDCSISDEGIQHLIGSSQDIVKLNIGQCDRLTDASLELIAQNFTQLHTIDIYGCTRITKLGVKHLRDQPHISAINMELFAAS</sequence>
<dbReference type="GO" id="GO:0019005">
    <property type="term" value="C:SCF ubiquitin ligase complex"/>
    <property type="evidence" value="ECO:0007669"/>
    <property type="project" value="TreeGrafter"/>
</dbReference>
<gene>
    <name evidence="4" type="ORF">CAPTEDRAFT_102929</name>
</gene>
<dbReference type="InterPro" id="IPR057207">
    <property type="entry name" value="FBXL15_LRR"/>
</dbReference>
<dbReference type="SUPFAM" id="SSF81383">
    <property type="entry name" value="F-box domain"/>
    <property type="match status" value="1"/>
</dbReference>
<evidence type="ECO:0000259" key="3">
    <source>
        <dbReference type="Pfam" id="PF25372"/>
    </source>
</evidence>
<dbReference type="FunCoup" id="R7UZ96">
    <property type="interactions" value="104"/>
</dbReference>
<reference evidence="4 6" key="2">
    <citation type="journal article" date="2013" name="Nature">
        <title>Insights into bilaterian evolution from three spiralian genomes.</title>
        <authorList>
            <person name="Simakov O."/>
            <person name="Marletaz F."/>
            <person name="Cho S.J."/>
            <person name="Edsinger-Gonzales E."/>
            <person name="Havlak P."/>
            <person name="Hellsten U."/>
            <person name="Kuo D.H."/>
            <person name="Larsson T."/>
            <person name="Lv J."/>
            <person name="Arendt D."/>
            <person name="Savage R."/>
            <person name="Osoegawa K."/>
            <person name="de Jong P."/>
            <person name="Grimwood J."/>
            <person name="Chapman J.A."/>
            <person name="Shapiro H."/>
            <person name="Aerts A."/>
            <person name="Otillar R.P."/>
            <person name="Terry A.Y."/>
            <person name="Boore J.L."/>
            <person name="Grigoriev I.V."/>
            <person name="Lindberg D.R."/>
            <person name="Seaver E.C."/>
            <person name="Weisblat D.A."/>
            <person name="Putnam N.H."/>
            <person name="Rokhsar D.S."/>
        </authorList>
    </citation>
    <scope>NUCLEOTIDE SEQUENCE</scope>
    <source>
        <strain evidence="4 6">I ESC-2004</strain>
    </source>
</reference>
<dbReference type="InterPro" id="IPR001810">
    <property type="entry name" value="F-box_dom"/>
</dbReference>
<dbReference type="Gene3D" id="3.80.10.10">
    <property type="entry name" value="Ribonuclease Inhibitor"/>
    <property type="match status" value="3"/>
</dbReference>
<name>R7UZ96_CAPTE</name>
<dbReference type="SUPFAM" id="SSF52047">
    <property type="entry name" value="RNI-like"/>
    <property type="match status" value="1"/>
</dbReference>
<reference evidence="5" key="3">
    <citation type="submission" date="2015-06" db="UniProtKB">
        <authorList>
            <consortium name="EnsemblMetazoa"/>
        </authorList>
    </citation>
    <scope>IDENTIFICATION</scope>
</reference>
<dbReference type="InterPro" id="IPR032675">
    <property type="entry name" value="LRR_dom_sf"/>
</dbReference>
<dbReference type="InterPro" id="IPR006553">
    <property type="entry name" value="Leu-rich_rpt_Cys-con_subtyp"/>
</dbReference>